<proteinExistence type="predicted"/>
<dbReference type="KEGG" id="metu:GNH96_06100"/>
<dbReference type="Proteomes" id="UP000503004">
    <property type="component" value="Chromosome"/>
</dbReference>
<gene>
    <name evidence="3" type="ORF">GNH96_06100</name>
</gene>
<dbReference type="PANTHER" id="PTHR36698">
    <property type="entry name" value="BLL5892 PROTEIN"/>
    <property type="match status" value="1"/>
</dbReference>
<dbReference type="InterPro" id="IPR003399">
    <property type="entry name" value="Mce/MlaD"/>
</dbReference>
<keyword evidence="1" id="KW-1133">Transmembrane helix</keyword>
<dbReference type="Pfam" id="PF02470">
    <property type="entry name" value="MlaD"/>
    <property type="match status" value="1"/>
</dbReference>
<dbReference type="AlphaFoldDB" id="A0A858Q722"/>
<sequence length="329" mass="35846">MNKANPTLIGGFVVGGIVLLVVCVLLFTQLKVSDTMRFVVYFTESVNGLNVGAPVKVKGVAVGNVVDIRVLADMDGSRVLTPVVIEVDPNKMVDRSGHVAKKRHRSIQPLIERGLRAQLQVQSLVTGQLYVALDFLPYTPVNLVGNTLDFHPYEEIPAIPSSKEKITNTIDEVVSEFRQLPMHEIAAALVASIRRAEELLNSPKIESILTSTDQALQQINATLKESRARLSPMLANLDGAIGDHRRLTNDLDSQLQPTLKRLDETLLATTSAMRQIDGAAGSVNDPVLQHTLDAAIEEISQAARAIRVLSDFIQRNPNALIVGKENDGD</sequence>
<name>A0A858Q722_9GAMM</name>
<protein>
    <submittedName>
        <fullName evidence="3">MCE family protein</fullName>
    </submittedName>
</protein>
<evidence type="ECO:0000256" key="1">
    <source>
        <dbReference type="SAM" id="Phobius"/>
    </source>
</evidence>
<feature type="transmembrane region" description="Helical" evidence="1">
    <location>
        <begin position="6"/>
        <end position="27"/>
    </location>
</feature>
<keyword evidence="1" id="KW-0472">Membrane</keyword>
<keyword evidence="4" id="KW-1185">Reference proteome</keyword>
<evidence type="ECO:0000313" key="3">
    <source>
        <dbReference type="EMBL" id="QJD29584.1"/>
    </source>
</evidence>
<accession>A0A858Q722</accession>
<reference evidence="4" key="1">
    <citation type="submission" date="2019-12" db="EMBL/GenBank/DDBJ databases">
        <authorList>
            <person name="Awala S.I."/>
            <person name="Rhee S.K."/>
        </authorList>
    </citation>
    <scope>NUCLEOTIDE SEQUENCE [LARGE SCALE GENOMIC DNA]</scope>
    <source>
        <strain evidence="4">IM1</strain>
    </source>
</reference>
<evidence type="ECO:0000259" key="2">
    <source>
        <dbReference type="Pfam" id="PF02470"/>
    </source>
</evidence>
<evidence type="ECO:0000313" key="4">
    <source>
        <dbReference type="Proteomes" id="UP000503004"/>
    </source>
</evidence>
<dbReference type="EMBL" id="CP046565">
    <property type="protein sequence ID" value="QJD29584.1"/>
    <property type="molecule type" value="Genomic_DNA"/>
</dbReference>
<dbReference type="RefSeq" id="WP_169602867.1">
    <property type="nucleotide sequence ID" value="NZ_CP046565.1"/>
</dbReference>
<feature type="domain" description="Mce/MlaD" evidence="2">
    <location>
        <begin position="37"/>
        <end position="135"/>
    </location>
</feature>
<organism evidence="3 4">
    <name type="scientific">Methylococcus geothermalis</name>
    <dbReference type="NCBI Taxonomy" id="2681310"/>
    <lineage>
        <taxon>Bacteria</taxon>
        <taxon>Pseudomonadati</taxon>
        <taxon>Pseudomonadota</taxon>
        <taxon>Gammaproteobacteria</taxon>
        <taxon>Methylococcales</taxon>
        <taxon>Methylococcaceae</taxon>
        <taxon>Methylococcus</taxon>
    </lineage>
</organism>
<keyword evidence="1" id="KW-0812">Transmembrane</keyword>
<dbReference type="PANTHER" id="PTHR36698:SF2">
    <property type="entry name" value="MCE_MLAD DOMAIN-CONTAINING PROTEIN"/>
    <property type="match status" value="1"/>
</dbReference>